<sequence>MIDAPLFAADPPAPADVAAMRLALAQARSAEAHGDVPVGAVVVDAVGTVLGAGRNEREHAQDPTAHAEILALRRAAAAVGSWRVLDATLVVTLEPCAMCAGAIVLSRVPRVVFGASDPKAGAAGSVLDILAQPALNHRPEVVGGVLADECAELLRAFFRARR</sequence>
<evidence type="ECO:0000256" key="5">
    <source>
        <dbReference type="ARBA" id="ARBA00022801"/>
    </source>
</evidence>
<evidence type="ECO:0000256" key="2">
    <source>
        <dbReference type="ARBA" id="ARBA00011738"/>
    </source>
</evidence>
<keyword evidence="5 8" id="KW-0378">Hydrolase</keyword>
<dbReference type="PROSITE" id="PS00903">
    <property type="entry name" value="CYT_DCMP_DEAMINASES_1"/>
    <property type="match status" value="1"/>
</dbReference>
<comment type="subunit">
    <text evidence="2 8">Homodimer.</text>
</comment>
<dbReference type="Gene3D" id="3.40.140.10">
    <property type="entry name" value="Cytidine Deaminase, domain 2"/>
    <property type="match status" value="1"/>
</dbReference>
<evidence type="ECO:0000256" key="6">
    <source>
        <dbReference type="ARBA" id="ARBA00022833"/>
    </source>
</evidence>
<dbReference type="SUPFAM" id="SSF53927">
    <property type="entry name" value="Cytidine deaminase-like"/>
    <property type="match status" value="1"/>
</dbReference>
<evidence type="ECO:0000256" key="4">
    <source>
        <dbReference type="ARBA" id="ARBA00022723"/>
    </source>
</evidence>
<reference evidence="10 11" key="1">
    <citation type="submission" date="2022-06" db="EMBL/GenBank/DDBJ databases">
        <title>Paraconexibacter antarcticus.</title>
        <authorList>
            <person name="Kim C.S."/>
        </authorList>
    </citation>
    <scope>NUCLEOTIDE SEQUENCE [LARGE SCALE GENOMIC DNA]</scope>
    <source>
        <strain evidence="10 11">02-257</strain>
    </source>
</reference>
<feature type="binding site" evidence="8">
    <location>
        <position position="66"/>
    </location>
    <ligand>
        <name>Zn(2+)</name>
        <dbReference type="ChEBI" id="CHEBI:29105"/>
        <note>catalytic</note>
    </ligand>
</feature>
<keyword evidence="4 8" id="KW-0479">Metal-binding</keyword>
<feature type="binding site" evidence="8">
    <location>
        <position position="96"/>
    </location>
    <ligand>
        <name>Zn(2+)</name>
        <dbReference type="ChEBI" id="CHEBI:29105"/>
        <note>catalytic</note>
    </ligand>
</feature>
<dbReference type="EC" id="3.5.4.33" evidence="8"/>
<dbReference type="InterPro" id="IPR002125">
    <property type="entry name" value="CMP_dCMP_dom"/>
</dbReference>
<evidence type="ECO:0000256" key="8">
    <source>
        <dbReference type="HAMAP-Rule" id="MF_00972"/>
    </source>
</evidence>
<dbReference type="InterPro" id="IPR028883">
    <property type="entry name" value="tRNA_aden_deaminase"/>
</dbReference>
<keyword evidence="6 8" id="KW-0862">Zinc</keyword>
<evidence type="ECO:0000256" key="1">
    <source>
        <dbReference type="ARBA" id="ARBA00010669"/>
    </source>
</evidence>
<proteinExistence type="inferred from homology"/>
<dbReference type="InterPro" id="IPR016192">
    <property type="entry name" value="APOBEC/CMP_deaminase_Zn-bd"/>
</dbReference>
<gene>
    <name evidence="8 10" type="primary">tadA</name>
    <name evidence="10" type="ORF">NBH00_20965</name>
</gene>
<organism evidence="10 11">
    <name type="scientific">Paraconexibacter antarcticus</name>
    <dbReference type="NCBI Taxonomy" id="2949664"/>
    <lineage>
        <taxon>Bacteria</taxon>
        <taxon>Bacillati</taxon>
        <taxon>Actinomycetota</taxon>
        <taxon>Thermoleophilia</taxon>
        <taxon>Solirubrobacterales</taxon>
        <taxon>Paraconexibacteraceae</taxon>
        <taxon>Paraconexibacter</taxon>
    </lineage>
</organism>
<dbReference type="InterPro" id="IPR016193">
    <property type="entry name" value="Cytidine_deaminase-like"/>
</dbReference>
<protein>
    <recommendedName>
        <fullName evidence="8">tRNA-specific adenosine deaminase</fullName>
        <ecNumber evidence="8">3.5.4.33</ecNumber>
    </recommendedName>
</protein>
<dbReference type="InterPro" id="IPR058535">
    <property type="entry name" value="MafB19-deam"/>
</dbReference>
<comment type="cofactor">
    <cofactor evidence="8">
        <name>Zn(2+)</name>
        <dbReference type="ChEBI" id="CHEBI:29105"/>
    </cofactor>
    <text evidence="8">Binds 1 zinc ion per subunit.</text>
</comment>
<dbReference type="PANTHER" id="PTHR11079:SF202">
    <property type="entry name" value="TRNA-SPECIFIC ADENOSINE DEAMINASE"/>
    <property type="match status" value="1"/>
</dbReference>
<comment type="function">
    <text evidence="8">Catalyzes the deamination of adenosine to inosine at the wobble position 34 of tRNA(Arg2).</text>
</comment>
<dbReference type="GO" id="GO:0052717">
    <property type="term" value="F:tRNA-specific adenosine-34 deaminase activity"/>
    <property type="evidence" value="ECO:0007669"/>
    <property type="project" value="UniProtKB-EC"/>
</dbReference>
<dbReference type="NCBIfam" id="NF008113">
    <property type="entry name" value="PRK10860.1"/>
    <property type="match status" value="1"/>
</dbReference>
<keyword evidence="11" id="KW-1185">Reference proteome</keyword>
<accession>A0ABY5DRU6</accession>
<dbReference type="CDD" id="cd01285">
    <property type="entry name" value="nucleoside_deaminase"/>
    <property type="match status" value="1"/>
</dbReference>
<feature type="binding site" evidence="8">
    <location>
        <position position="99"/>
    </location>
    <ligand>
        <name>Zn(2+)</name>
        <dbReference type="ChEBI" id="CHEBI:29105"/>
        <note>catalytic</note>
    </ligand>
</feature>
<comment type="similarity">
    <text evidence="1">Belongs to the cytidine and deoxycytidylate deaminase family. ADAT2 subfamily.</text>
</comment>
<dbReference type="EMBL" id="CP098502">
    <property type="protein sequence ID" value="UTI63802.1"/>
    <property type="molecule type" value="Genomic_DNA"/>
</dbReference>
<feature type="active site" description="Proton donor" evidence="8">
    <location>
        <position position="68"/>
    </location>
</feature>
<dbReference type="HAMAP" id="MF_00972">
    <property type="entry name" value="tRNA_aden_deaminase"/>
    <property type="match status" value="1"/>
</dbReference>
<evidence type="ECO:0000313" key="10">
    <source>
        <dbReference type="EMBL" id="UTI63802.1"/>
    </source>
</evidence>
<evidence type="ECO:0000259" key="9">
    <source>
        <dbReference type="PROSITE" id="PS51747"/>
    </source>
</evidence>
<name>A0ABY5DRU6_9ACTN</name>
<feature type="domain" description="CMP/dCMP-type deaminase" evidence="9">
    <location>
        <begin position="14"/>
        <end position="127"/>
    </location>
</feature>
<keyword evidence="3 8" id="KW-0819">tRNA processing</keyword>
<comment type="catalytic activity">
    <reaction evidence="7 8">
        <text>adenosine(34) in tRNA + H2O + H(+) = inosine(34) in tRNA + NH4(+)</text>
        <dbReference type="Rhea" id="RHEA:43168"/>
        <dbReference type="Rhea" id="RHEA-COMP:10373"/>
        <dbReference type="Rhea" id="RHEA-COMP:10374"/>
        <dbReference type="ChEBI" id="CHEBI:15377"/>
        <dbReference type="ChEBI" id="CHEBI:15378"/>
        <dbReference type="ChEBI" id="CHEBI:28938"/>
        <dbReference type="ChEBI" id="CHEBI:74411"/>
        <dbReference type="ChEBI" id="CHEBI:82852"/>
        <dbReference type="EC" id="3.5.4.33"/>
    </reaction>
</comment>
<evidence type="ECO:0000256" key="7">
    <source>
        <dbReference type="ARBA" id="ARBA00048045"/>
    </source>
</evidence>
<dbReference type="PROSITE" id="PS51747">
    <property type="entry name" value="CYT_DCMP_DEAMINASES_2"/>
    <property type="match status" value="1"/>
</dbReference>
<dbReference type="PANTHER" id="PTHR11079">
    <property type="entry name" value="CYTOSINE DEAMINASE FAMILY MEMBER"/>
    <property type="match status" value="1"/>
</dbReference>
<evidence type="ECO:0000313" key="11">
    <source>
        <dbReference type="Proteomes" id="UP001056035"/>
    </source>
</evidence>
<dbReference type="Proteomes" id="UP001056035">
    <property type="component" value="Chromosome"/>
</dbReference>
<dbReference type="Pfam" id="PF14437">
    <property type="entry name" value="MafB19-deam"/>
    <property type="match status" value="1"/>
</dbReference>
<evidence type="ECO:0000256" key="3">
    <source>
        <dbReference type="ARBA" id="ARBA00022694"/>
    </source>
</evidence>